<dbReference type="Pfam" id="PF00196">
    <property type="entry name" value="GerE"/>
    <property type="match status" value="1"/>
</dbReference>
<dbReference type="Gene3D" id="1.10.10.10">
    <property type="entry name" value="Winged helix-like DNA-binding domain superfamily/Winged helix DNA-binding domain"/>
    <property type="match status" value="1"/>
</dbReference>
<dbReference type="Proteomes" id="UP000594480">
    <property type="component" value="Chromosome"/>
</dbReference>
<gene>
    <name evidence="5" type="ORF">IT882_15720</name>
</gene>
<keyword evidence="1" id="KW-0805">Transcription regulation</keyword>
<evidence type="ECO:0000313" key="5">
    <source>
        <dbReference type="EMBL" id="QPE04544.1"/>
    </source>
</evidence>
<evidence type="ECO:0000256" key="2">
    <source>
        <dbReference type="ARBA" id="ARBA00023125"/>
    </source>
</evidence>
<dbReference type="KEGG" id="msf:IT882_15720"/>
<keyword evidence="2" id="KW-0238">DNA-binding</keyword>
<name>A0A7S8MWE3_9MICO</name>
<accession>A0A7S8MWE3</accession>
<dbReference type="EMBL" id="CP064760">
    <property type="protein sequence ID" value="QPE04544.1"/>
    <property type="molecule type" value="Genomic_DNA"/>
</dbReference>
<dbReference type="PANTHER" id="PTHR44688:SF16">
    <property type="entry name" value="DNA-BINDING TRANSCRIPTIONAL ACTIVATOR DEVR_DOSR"/>
    <property type="match status" value="1"/>
</dbReference>
<proteinExistence type="predicted"/>
<organism evidence="5 6">
    <name type="scientific">Microbacterium schleiferi</name>
    <dbReference type="NCBI Taxonomy" id="69362"/>
    <lineage>
        <taxon>Bacteria</taxon>
        <taxon>Bacillati</taxon>
        <taxon>Actinomycetota</taxon>
        <taxon>Actinomycetes</taxon>
        <taxon>Micrococcales</taxon>
        <taxon>Microbacteriaceae</taxon>
        <taxon>Microbacterium</taxon>
    </lineage>
</organism>
<dbReference type="SUPFAM" id="SSF55781">
    <property type="entry name" value="GAF domain-like"/>
    <property type="match status" value="1"/>
</dbReference>
<dbReference type="InterPro" id="IPR016032">
    <property type="entry name" value="Sig_transdc_resp-reg_C-effctor"/>
</dbReference>
<dbReference type="SUPFAM" id="SSF46894">
    <property type="entry name" value="C-terminal effector domain of the bipartite response regulators"/>
    <property type="match status" value="1"/>
</dbReference>
<dbReference type="InterPro" id="IPR029016">
    <property type="entry name" value="GAF-like_dom_sf"/>
</dbReference>
<dbReference type="PROSITE" id="PS50043">
    <property type="entry name" value="HTH_LUXR_2"/>
    <property type="match status" value="1"/>
</dbReference>
<evidence type="ECO:0000256" key="3">
    <source>
        <dbReference type="ARBA" id="ARBA00023163"/>
    </source>
</evidence>
<dbReference type="PANTHER" id="PTHR44688">
    <property type="entry name" value="DNA-BINDING TRANSCRIPTIONAL ACTIVATOR DEVR_DOSR"/>
    <property type="match status" value="1"/>
</dbReference>
<dbReference type="AlphaFoldDB" id="A0A7S8MWE3"/>
<dbReference type="CDD" id="cd06170">
    <property type="entry name" value="LuxR_C_like"/>
    <property type="match status" value="1"/>
</dbReference>
<keyword evidence="6" id="KW-1185">Reference proteome</keyword>
<evidence type="ECO:0000313" key="6">
    <source>
        <dbReference type="Proteomes" id="UP000594480"/>
    </source>
</evidence>
<dbReference type="InterPro" id="IPR000792">
    <property type="entry name" value="Tscrpt_reg_LuxR_C"/>
</dbReference>
<dbReference type="Gene3D" id="3.30.450.40">
    <property type="match status" value="1"/>
</dbReference>
<dbReference type="GO" id="GO:0006355">
    <property type="term" value="P:regulation of DNA-templated transcription"/>
    <property type="evidence" value="ECO:0007669"/>
    <property type="project" value="InterPro"/>
</dbReference>
<dbReference type="GO" id="GO:0003677">
    <property type="term" value="F:DNA binding"/>
    <property type="evidence" value="ECO:0007669"/>
    <property type="project" value="UniProtKB-KW"/>
</dbReference>
<protein>
    <submittedName>
        <fullName evidence="5">Helix-turn-helix transcriptional regulator</fullName>
    </submittedName>
</protein>
<dbReference type="RefSeq" id="WP_195692599.1">
    <property type="nucleotide sequence ID" value="NZ_CP064760.1"/>
</dbReference>
<reference evidence="5 6" key="1">
    <citation type="submission" date="2020-11" db="EMBL/GenBank/DDBJ databases">
        <title>Amino acid is mineralized and recycled by bacteria in oceanic microbiome.</title>
        <authorList>
            <person name="Zheng L.Y."/>
        </authorList>
    </citation>
    <scope>NUCLEOTIDE SEQUENCE [LARGE SCALE GENOMIC DNA]</scope>
    <source>
        <strain evidence="5 6">A32-1</strain>
    </source>
</reference>
<evidence type="ECO:0000256" key="1">
    <source>
        <dbReference type="ARBA" id="ARBA00023015"/>
    </source>
</evidence>
<dbReference type="PRINTS" id="PR00038">
    <property type="entry name" value="HTHLUXR"/>
</dbReference>
<sequence>MESVLSSSLASMRRETGLPIAFGGEVSANGTRMVINESVGNASRALNGLVIRAGHGLGGKALRGAKIAAVADYLSEPSITHEYDHAVAAERLRSIVVVPVVVNGTVRAMLYGALRVPAELGSSVLRGVREIARRVEFDIAVADEVARQLRTLEAATITEAARSSPADPDRAAVSAAYAELRALARETDDRDLRVRLARISHGLSGGQAVHRSRVLSPREIDVLSLVAVGYTNKEIADRLGIEAETVKSYLRSIMHRLSAHNRTQAVALARAIGELP</sequence>
<dbReference type="PROSITE" id="PS00622">
    <property type="entry name" value="HTH_LUXR_1"/>
    <property type="match status" value="1"/>
</dbReference>
<keyword evidence="3" id="KW-0804">Transcription</keyword>
<dbReference type="SMART" id="SM00421">
    <property type="entry name" value="HTH_LUXR"/>
    <property type="match status" value="1"/>
</dbReference>
<evidence type="ECO:0000259" key="4">
    <source>
        <dbReference type="PROSITE" id="PS50043"/>
    </source>
</evidence>
<feature type="domain" description="HTH luxR-type" evidence="4">
    <location>
        <begin position="208"/>
        <end position="273"/>
    </location>
</feature>
<dbReference type="InterPro" id="IPR036388">
    <property type="entry name" value="WH-like_DNA-bd_sf"/>
</dbReference>